<evidence type="ECO:0000313" key="1">
    <source>
        <dbReference type="EMBL" id="PZR16116.1"/>
    </source>
</evidence>
<comment type="caution">
    <text evidence="1">The sequence shown here is derived from an EMBL/GenBank/DDBJ whole genome shotgun (WGS) entry which is preliminary data.</text>
</comment>
<protein>
    <submittedName>
        <fullName evidence="1">Uncharacterized protein</fullName>
    </submittedName>
</protein>
<name>A0A2W5TUN3_9BACT</name>
<gene>
    <name evidence="1" type="ORF">DI536_07445</name>
</gene>
<dbReference type="EMBL" id="QFQP01000004">
    <property type="protein sequence ID" value="PZR16116.1"/>
    <property type="molecule type" value="Genomic_DNA"/>
</dbReference>
<sequence length="266" mass="28834">MTMSFVLLLALSSAPMPDGAFWVARPGRGSSLQFEGTVTEKSTPVECVELHVKGPLVTLGEFTFNQRDGRLFAPVFNNRSRPVPLVGTCDVEVPKAARYATRDACQAVPKRFVERCDGGDCTRNHEPFQLGPCEDEMRQLKGLASLALAVDHDDAMATIKRIDALTKKGGKLWEAGECAVVTVTPGKRGLVTLRGQTWEKEGYLEPLFAQARIQGTREWALGGSGLGTSGSSAQTESLLIGRRLIVLGRRVLYVDEGVCVAEGKKL</sequence>
<evidence type="ECO:0000313" key="2">
    <source>
        <dbReference type="Proteomes" id="UP000249061"/>
    </source>
</evidence>
<organism evidence="1 2">
    <name type="scientific">Archangium gephyra</name>
    <dbReference type="NCBI Taxonomy" id="48"/>
    <lineage>
        <taxon>Bacteria</taxon>
        <taxon>Pseudomonadati</taxon>
        <taxon>Myxococcota</taxon>
        <taxon>Myxococcia</taxon>
        <taxon>Myxococcales</taxon>
        <taxon>Cystobacterineae</taxon>
        <taxon>Archangiaceae</taxon>
        <taxon>Archangium</taxon>
    </lineage>
</organism>
<dbReference type="AlphaFoldDB" id="A0A2W5TUN3"/>
<accession>A0A2W5TUN3</accession>
<dbReference type="Proteomes" id="UP000249061">
    <property type="component" value="Unassembled WGS sequence"/>
</dbReference>
<reference evidence="1 2" key="1">
    <citation type="submission" date="2017-08" db="EMBL/GenBank/DDBJ databases">
        <title>Infants hospitalized years apart are colonized by the same room-sourced microbial strains.</title>
        <authorList>
            <person name="Brooks B."/>
            <person name="Olm M.R."/>
            <person name="Firek B.A."/>
            <person name="Baker R."/>
            <person name="Thomas B.C."/>
            <person name="Morowitz M.J."/>
            <person name="Banfield J.F."/>
        </authorList>
    </citation>
    <scope>NUCLEOTIDE SEQUENCE [LARGE SCALE GENOMIC DNA]</scope>
    <source>
        <strain evidence="1">S2_003_000_R2_14</strain>
    </source>
</reference>
<proteinExistence type="predicted"/>